<feature type="compositionally biased region" description="Low complexity" evidence="1">
    <location>
        <begin position="31"/>
        <end position="41"/>
    </location>
</feature>
<reference evidence="2" key="1">
    <citation type="submission" date="2020-03" db="EMBL/GenBank/DDBJ databases">
        <authorList>
            <person name="Weist P."/>
        </authorList>
    </citation>
    <scope>NUCLEOTIDE SEQUENCE</scope>
</reference>
<feature type="compositionally biased region" description="Basic and acidic residues" evidence="1">
    <location>
        <begin position="1"/>
        <end position="10"/>
    </location>
</feature>
<keyword evidence="3" id="KW-1185">Reference proteome</keyword>
<feature type="region of interest" description="Disordered" evidence="1">
    <location>
        <begin position="80"/>
        <end position="103"/>
    </location>
</feature>
<dbReference type="EMBL" id="CADEAL010003925">
    <property type="protein sequence ID" value="CAB1446750.1"/>
    <property type="molecule type" value="Genomic_DNA"/>
</dbReference>
<dbReference type="AlphaFoldDB" id="A0A9N7VC51"/>
<gene>
    <name evidence="2" type="ORF">PLEPLA_LOCUS34473</name>
</gene>
<organism evidence="2 3">
    <name type="scientific">Pleuronectes platessa</name>
    <name type="common">European plaice</name>
    <dbReference type="NCBI Taxonomy" id="8262"/>
    <lineage>
        <taxon>Eukaryota</taxon>
        <taxon>Metazoa</taxon>
        <taxon>Chordata</taxon>
        <taxon>Craniata</taxon>
        <taxon>Vertebrata</taxon>
        <taxon>Euteleostomi</taxon>
        <taxon>Actinopterygii</taxon>
        <taxon>Neopterygii</taxon>
        <taxon>Teleostei</taxon>
        <taxon>Neoteleostei</taxon>
        <taxon>Acanthomorphata</taxon>
        <taxon>Carangaria</taxon>
        <taxon>Pleuronectiformes</taxon>
        <taxon>Pleuronectoidei</taxon>
        <taxon>Pleuronectidae</taxon>
        <taxon>Pleuronectes</taxon>
    </lineage>
</organism>
<sequence>MGWHQKEEMGGRATQAVNKHGAALGPISGHSGSSQSDPRSLRSLRSLFSSNYVAKYRESTPHLKCHPDVYVSWDVMEEKQTPPEPSLNLTASQRKEAPGRPNAWGHRRTLKEWSGHKERLQLNISARRATSTGFMGALVSEAVKQRSCESRLYRHCVPKKREKEMQPEHTLHVDCSTGYRR</sequence>
<accession>A0A9N7VC51</accession>
<evidence type="ECO:0000313" key="3">
    <source>
        <dbReference type="Proteomes" id="UP001153269"/>
    </source>
</evidence>
<name>A0A9N7VC51_PLEPL</name>
<comment type="caution">
    <text evidence="2">The sequence shown here is derived from an EMBL/GenBank/DDBJ whole genome shotgun (WGS) entry which is preliminary data.</text>
</comment>
<evidence type="ECO:0000313" key="2">
    <source>
        <dbReference type="EMBL" id="CAB1446750.1"/>
    </source>
</evidence>
<feature type="region of interest" description="Disordered" evidence="1">
    <location>
        <begin position="1"/>
        <end position="41"/>
    </location>
</feature>
<proteinExistence type="predicted"/>
<evidence type="ECO:0000256" key="1">
    <source>
        <dbReference type="SAM" id="MobiDB-lite"/>
    </source>
</evidence>
<dbReference type="Proteomes" id="UP001153269">
    <property type="component" value="Unassembled WGS sequence"/>
</dbReference>
<protein>
    <submittedName>
        <fullName evidence="2">Uncharacterized protein</fullName>
    </submittedName>
</protein>